<comment type="caution">
    <text evidence="1">The sequence shown here is derived from an EMBL/GenBank/DDBJ whole genome shotgun (WGS) entry which is preliminary data.</text>
</comment>
<keyword evidence="2" id="KW-1185">Reference proteome</keyword>
<dbReference type="AlphaFoldDB" id="A0AAN7X0U8"/>
<evidence type="ECO:0000313" key="1">
    <source>
        <dbReference type="EMBL" id="KAK5851179.1"/>
    </source>
</evidence>
<name>A0AAN7X0U8_ELEMC</name>
<reference evidence="1 2" key="1">
    <citation type="journal article" date="2023" name="Genes (Basel)">
        <title>Chromosome-Level Genome Assembly and Circadian Gene Repertoire of the Patagonia Blennie Eleginops maclovinus-The Closest Ancestral Proxy of Antarctic Cryonotothenioids.</title>
        <authorList>
            <person name="Cheng C.C."/>
            <person name="Rivera-Colon A.G."/>
            <person name="Minhas B.F."/>
            <person name="Wilson L."/>
            <person name="Rayamajhi N."/>
            <person name="Vargas-Chacoff L."/>
            <person name="Catchen J.M."/>
        </authorList>
    </citation>
    <scope>NUCLEOTIDE SEQUENCE [LARGE SCALE GENOMIC DNA]</scope>
    <source>
        <strain evidence="1">JMC-PN-2008</strain>
    </source>
</reference>
<gene>
    <name evidence="1" type="ORF">PBY51_001994</name>
</gene>
<evidence type="ECO:0000313" key="2">
    <source>
        <dbReference type="Proteomes" id="UP001346869"/>
    </source>
</evidence>
<protein>
    <submittedName>
        <fullName evidence="1">Uncharacterized protein</fullName>
    </submittedName>
</protein>
<proteinExistence type="predicted"/>
<sequence>MQMWNQRASVMVYPLVCESTVSSPHPPFTCTALLAFHVPHPNPPPPPFPLCRPPLFPAQSPSPHQRQELQHPCWALPVYLFRSSHD</sequence>
<dbReference type="EMBL" id="JAUZQC010000022">
    <property type="protein sequence ID" value="KAK5851179.1"/>
    <property type="molecule type" value="Genomic_DNA"/>
</dbReference>
<accession>A0AAN7X0U8</accession>
<reference evidence="1 2" key="2">
    <citation type="journal article" date="2023" name="Mol. Biol. Evol.">
        <title>Genomics of Secondarily Temperate Adaptation in the Only Non-Antarctic Icefish.</title>
        <authorList>
            <person name="Rivera-Colon A.G."/>
            <person name="Rayamajhi N."/>
            <person name="Minhas B.F."/>
            <person name="Madrigal G."/>
            <person name="Bilyk K.T."/>
            <person name="Yoon V."/>
            <person name="Hune M."/>
            <person name="Gregory S."/>
            <person name="Cheng C.H.C."/>
            <person name="Catchen J.M."/>
        </authorList>
    </citation>
    <scope>NUCLEOTIDE SEQUENCE [LARGE SCALE GENOMIC DNA]</scope>
    <source>
        <strain evidence="1">JMC-PN-2008</strain>
    </source>
</reference>
<organism evidence="1 2">
    <name type="scientific">Eleginops maclovinus</name>
    <name type="common">Patagonian blennie</name>
    <name type="synonym">Eleginus maclovinus</name>
    <dbReference type="NCBI Taxonomy" id="56733"/>
    <lineage>
        <taxon>Eukaryota</taxon>
        <taxon>Metazoa</taxon>
        <taxon>Chordata</taxon>
        <taxon>Craniata</taxon>
        <taxon>Vertebrata</taxon>
        <taxon>Euteleostomi</taxon>
        <taxon>Actinopterygii</taxon>
        <taxon>Neopterygii</taxon>
        <taxon>Teleostei</taxon>
        <taxon>Neoteleostei</taxon>
        <taxon>Acanthomorphata</taxon>
        <taxon>Eupercaria</taxon>
        <taxon>Perciformes</taxon>
        <taxon>Notothenioidei</taxon>
        <taxon>Eleginopidae</taxon>
        <taxon>Eleginops</taxon>
    </lineage>
</organism>
<dbReference type="Proteomes" id="UP001346869">
    <property type="component" value="Unassembled WGS sequence"/>
</dbReference>